<evidence type="ECO:0008006" key="5">
    <source>
        <dbReference type="Google" id="ProtNLM"/>
    </source>
</evidence>
<keyword evidence="2" id="KW-1133">Transmembrane helix</keyword>
<evidence type="ECO:0000313" key="4">
    <source>
        <dbReference type="Proteomes" id="UP000198601"/>
    </source>
</evidence>
<feature type="compositionally biased region" description="Basic residues" evidence="1">
    <location>
        <begin position="126"/>
        <end position="145"/>
    </location>
</feature>
<keyword evidence="2" id="KW-0472">Membrane</keyword>
<keyword evidence="4" id="KW-1185">Reference proteome</keyword>
<dbReference type="PANTHER" id="PTHR43129">
    <property type="entry name" value="FOSMIDOMYCIN RESISTANCE PROTEIN"/>
    <property type="match status" value="1"/>
</dbReference>
<reference evidence="4" key="1">
    <citation type="submission" date="2016-10" db="EMBL/GenBank/DDBJ databases">
        <authorList>
            <person name="Varghese N."/>
            <person name="Submissions S."/>
        </authorList>
    </citation>
    <scope>NUCLEOTIDE SEQUENCE [LARGE SCALE GENOMIC DNA]</scope>
    <source>
        <strain evidence="4">CGMCC 1.8946</strain>
    </source>
</reference>
<sequence>MKVQGGPAPTAQQAVRMDVKPTVFRILLAISLVHLFNDTIQAVIPAILPILKDKMSLSYMQSGVIVFALNMTASVMQPVVGFYSDRKPMPYMLPIGMSFTFLGVLGLSLAPNYALILADARQGRHRVRSDHGPRLRTRSARRGRSRQLDRHLPSTARHATGQLPAAHRPADVLPAERPYAETMGARGRVTRAVRKGCFGFEFRNSHFAVYWEALPMPLSSVPRPV</sequence>
<keyword evidence="2" id="KW-0812">Transmembrane</keyword>
<dbReference type="PANTHER" id="PTHR43129:SF1">
    <property type="entry name" value="FOSMIDOMYCIN RESISTANCE PROTEIN"/>
    <property type="match status" value="1"/>
</dbReference>
<evidence type="ECO:0000256" key="1">
    <source>
        <dbReference type="SAM" id="MobiDB-lite"/>
    </source>
</evidence>
<dbReference type="EMBL" id="FMTT01000035">
    <property type="protein sequence ID" value="SCW72777.1"/>
    <property type="molecule type" value="Genomic_DNA"/>
</dbReference>
<dbReference type="SUPFAM" id="SSF103473">
    <property type="entry name" value="MFS general substrate transporter"/>
    <property type="match status" value="1"/>
</dbReference>
<evidence type="ECO:0000313" key="3">
    <source>
        <dbReference type="EMBL" id="SCW72777.1"/>
    </source>
</evidence>
<organism evidence="3 4">
    <name type="scientific">Paenibacillus tianmuensis</name>
    <dbReference type="NCBI Taxonomy" id="624147"/>
    <lineage>
        <taxon>Bacteria</taxon>
        <taxon>Bacillati</taxon>
        <taxon>Bacillota</taxon>
        <taxon>Bacilli</taxon>
        <taxon>Bacillales</taxon>
        <taxon>Paenibacillaceae</taxon>
        <taxon>Paenibacillus</taxon>
    </lineage>
</organism>
<dbReference type="AlphaFoldDB" id="A0A1G4SV04"/>
<feature type="transmembrane region" description="Helical" evidence="2">
    <location>
        <begin position="95"/>
        <end position="118"/>
    </location>
</feature>
<accession>A0A1G4SV04</accession>
<proteinExistence type="predicted"/>
<name>A0A1G4SV04_9BACL</name>
<gene>
    <name evidence="3" type="ORF">SAMN04487970_103550</name>
</gene>
<dbReference type="Proteomes" id="UP000198601">
    <property type="component" value="Unassembled WGS sequence"/>
</dbReference>
<dbReference type="Gene3D" id="1.20.1250.20">
    <property type="entry name" value="MFS general substrate transporter like domains"/>
    <property type="match status" value="1"/>
</dbReference>
<evidence type="ECO:0000256" key="2">
    <source>
        <dbReference type="SAM" id="Phobius"/>
    </source>
</evidence>
<feature type="region of interest" description="Disordered" evidence="1">
    <location>
        <begin position="126"/>
        <end position="167"/>
    </location>
</feature>
<dbReference type="STRING" id="624147.SAMN04487970_103550"/>
<dbReference type="InterPro" id="IPR036259">
    <property type="entry name" value="MFS_trans_sf"/>
</dbReference>
<feature type="transmembrane region" description="Helical" evidence="2">
    <location>
        <begin position="63"/>
        <end position="83"/>
    </location>
</feature>
<dbReference type="GO" id="GO:0005886">
    <property type="term" value="C:plasma membrane"/>
    <property type="evidence" value="ECO:0007669"/>
    <property type="project" value="TreeGrafter"/>
</dbReference>
<protein>
    <recommendedName>
        <fullName evidence="5">Major Facilitator Superfamily protein</fullName>
    </recommendedName>
</protein>